<dbReference type="Gene3D" id="3.30.1490.70">
    <property type="match status" value="1"/>
</dbReference>
<dbReference type="OrthoDB" id="9802472at2"/>
<accession>A0A430HSV6</accession>
<keyword evidence="2" id="KW-1185">Reference proteome</keyword>
<gene>
    <name evidence="1" type="ORF">EJB06_00055</name>
</gene>
<organism evidence="1 2">
    <name type="scientific">Massilia atriviolacea</name>
    <dbReference type="NCBI Taxonomy" id="2495579"/>
    <lineage>
        <taxon>Bacteria</taxon>
        <taxon>Pseudomonadati</taxon>
        <taxon>Pseudomonadota</taxon>
        <taxon>Betaproteobacteria</taxon>
        <taxon>Burkholderiales</taxon>
        <taxon>Oxalobacteraceae</taxon>
        <taxon>Telluria group</taxon>
        <taxon>Massilia</taxon>
    </lineage>
</organism>
<protein>
    <recommendedName>
        <fullName evidence="3">DNA ligase</fullName>
    </recommendedName>
</protein>
<evidence type="ECO:0000313" key="2">
    <source>
        <dbReference type="Proteomes" id="UP000278085"/>
    </source>
</evidence>
<dbReference type="Proteomes" id="UP000278085">
    <property type="component" value="Unassembled WGS sequence"/>
</dbReference>
<proteinExistence type="predicted"/>
<dbReference type="RefSeq" id="WP_126071966.1">
    <property type="nucleotide sequence ID" value="NZ_CP051166.1"/>
</dbReference>
<dbReference type="SUPFAM" id="SSF56091">
    <property type="entry name" value="DNA ligase/mRNA capping enzyme, catalytic domain"/>
    <property type="match status" value="1"/>
</dbReference>
<comment type="caution">
    <text evidence="1">The sequence shown here is derived from an EMBL/GenBank/DDBJ whole genome shotgun (WGS) entry which is preliminary data.</text>
</comment>
<dbReference type="AlphaFoldDB" id="A0A430HSV6"/>
<dbReference type="EMBL" id="RXLQ01000001">
    <property type="protein sequence ID" value="RSZ60582.1"/>
    <property type="molecule type" value="Genomic_DNA"/>
</dbReference>
<evidence type="ECO:0000313" key="1">
    <source>
        <dbReference type="EMBL" id="RSZ60582.1"/>
    </source>
</evidence>
<sequence length="372" mass="39956">MEKESVSLYQTKGSTDKEYHCHLDPVEGGWMVYGRNGRRGAALAHQAKTATPLPYAEAKAIYDTLVRSKLKGGYSPDDAGVPYQGTELASAFTGVLPQLLNPIPEERALKLLQDDAWVMQEKDDGHRRMVSVKAPGELVGSKRNGFPVPLPLGVVEELSSLPAGTILDGEALPGPRLSIFDILELGGRKLHELGFEERHALLAGAVKAGASVAVSPLYKGTAAKTEAFERIRQQRGEGVVFRKKDAGYAHGRPASGGDALKHVFYETGTFLVEQVAKGKRSVHLAVFDASGAKVDMGKVTISSNFEIPPVGALVDVRYLYAHPDGKLHISTYKGERDDLDISACSAARLKYKADAAMEEGEGEDEDSDAAAA</sequence>
<evidence type="ECO:0008006" key="3">
    <source>
        <dbReference type="Google" id="ProtNLM"/>
    </source>
</evidence>
<reference evidence="1 2" key="1">
    <citation type="submission" date="2018-12" db="EMBL/GenBank/DDBJ databases">
        <authorList>
            <person name="Yang E."/>
        </authorList>
    </citation>
    <scope>NUCLEOTIDE SEQUENCE [LARGE SCALE GENOMIC DNA]</scope>
    <source>
        <strain evidence="1 2">SOD</strain>
    </source>
</reference>
<name>A0A430HSV6_9BURK</name>
<dbReference type="Gene3D" id="3.30.470.30">
    <property type="entry name" value="DNA ligase/mRNA capping enzyme"/>
    <property type="match status" value="1"/>
</dbReference>